<dbReference type="KEGG" id="oho:Oweho_2484"/>
<dbReference type="AlphaFoldDB" id="G8R7S3"/>
<dbReference type="HOGENOM" id="CLU_111604_0_0_10"/>
<dbReference type="PIRSF" id="PIRSF032285">
    <property type="entry name" value="UCP032285"/>
    <property type="match status" value="1"/>
</dbReference>
<evidence type="ECO:0000313" key="1">
    <source>
        <dbReference type="EMBL" id="AEV33454.1"/>
    </source>
</evidence>
<dbReference type="EMBL" id="CP003156">
    <property type="protein sequence ID" value="AEV33454.1"/>
    <property type="molecule type" value="Genomic_DNA"/>
</dbReference>
<dbReference type="PATRIC" id="fig|926562.3.peg.2500"/>
<keyword evidence="2" id="KW-1185">Reference proteome</keyword>
<dbReference type="OrthoDB" id="4954833at2"/>
<proteinExistence type="predicted"/>
<evidence type="ECO:0008006" key="3">
    <source>
        <dbReference type="Google" id="ProtNLM"/>
    </source>
</evidence>
<sequence length="168" mass="19211">MPSLNTNTPLPEILNVLFDKSSFEVSAFANEPESKEYDACRFKLNGQSIVYRSAKVTPKKAGQFVTFWKRNIEGITEPLHENDPFDFYIISVTSETKRGQFIVPKSILIEKGIVATHAKDGKRGFRVYPPWDAPTSKQAEKTQKWQIEYFVEITSNPNLMHVQQLLSI</sequence>
<gene>
    <name evidence="1" type="ordered locus">Oweho_2484</name>
</gene>
<organism evidence="1 2">
    <name type="scientific">Owenweeksia hongkongensis (strain DSM 17368 / CIP 108786 / JCM 12287 / NRRL B-23963 / UST20020801)</name>
    <dbReference type="NCBI Taxonomy" id="926562"/>
    <lineage>
        <taxon>Bacteria</taxon>
        <taxon>Pseudomonadati</taxon>
        <taxon>Bacteroidota</taxon>
        <taxon>Flavobacteriia</taxon>
        <taxon>Flavobacteriales</taxon>
        <taxon>Owenweeksiaceae</taxon>
        <taxon>Owenweeksia</taxon>
    </lineage>
</organism>
<dbReference type="eggNOG" id="COG4815">
    <property type="taxonomic scope" value="Bacteria"/>
</dbReference>
<name>G8R7S3_OWEHD</name>
<accession>G8R7S3</accession>
<reference evidence="1 2" key="1">
    <citation type="journal article" date="2012" name="Stand. Genomic Sci.">
        <title>Genome sequence of the orange-pigmented seawater bacterium Owenweeksia hongkongensis type strain (UST20020801(T)).</title>
        <authorList>
            <person name="Riedel T."/>
            <person name="Held B."/>
            <person name="Nolan M."/>
            <person name="Lucas S."/>
            <person name="Lapidus A."/>
            <person name="Tice H."/>
            <person name="Del Rio T.G."/>
            <person name="Cheng J.F."/>
            <person name="Han C."/>
            <person name="Tapia R."/>
            <person name="Goodwin L.A."/>
            <person name="Pitluck S."/>
            <person name="Liolios K."/>
            <person name="Mavromatis K."/>
            <person name="Pagani I."/>
            <person name="Ivanova N."/>
            <person name="Mikhailova N."/>
            <person name="Pati A."/>
            <person name="Chen A."/>
            <person name="Palaniappan K."/>
            <person name="Rohde M."/>
            <person name="Tindall B.J."/>
            <person name="Detter J.C."/>
            <person name="Goker M."/>
            <person name="Woyke T."/>
            <person name="Bristow J."/>
            <person name="Eisen J.A."/>
            <person name="Markowitz V."/>
            <person name="Hugenholtz P."/>
            <person name="Klenk H.P."/>
            <person name="Kyrpides N.C."/>
        </authorList>
    </citation>
    <scope>NUCLEOTIDE SEQUENCE</scope>
    <source>
        <strain evidence="2">DSM 17368 / JCM 12287 / NRRL B-23963</strain>
    </source>
</reference>
<dbReference type="Pfam" id="PF08877">
    <property type="entry name" value="MepB-like"/>
    <property type="match status" value="1"/>
</dbReference>
<evidence type="ECO:0000313" key="2">
    <source>
        <dbReference type="Proteomes" id="UP000005631"/>
    </source>
</evidence>
<dbReference type="Gene3D" id="3.40.1350.140">
    <property type="entry name" value="MepB-like"/>
    <property type="match status" value="1"/>
</dbReference>
<dbReference type="STRING" id="926562.Oweho_2484"/>
<dbReference type="InterPro" id="IPR011235">
    <property type="entry name" value="MepB-like"/>
</dbReference>
<protein>
    <recommendedName>
        <fullName evidence="3">MepB protein</fullName>
    </recommendedName>
</protein>
<dbReference type="InterPro" id="IPR038231">
    <property type="entry name" value="MepB-like_sf"/>
</dbReference>
<dbReference type="Proteomes" id="UP000005631">
    <property type="component" value="Chromosome"/>
</dbReference>